<dbReference type="AlphaFoldDB" id="A0A9P4WDZ6"/>
<keyword evidence="3" id="KW-1185">Reference proteome</keyword>
<dbReference type="OrthoDB" id="10473268at2759"/>
<proteinExistence type="predicted"/>
<accession>A0A9P4WDZ6</accession>
<keyword evidence="1" id="KW-1133">Transmembrane helix</keyword>
<gene>
    <name evidence="2" type="ORF">E8E13_004920</name>
</gene>
<evidence type="ECO:0000256" key="1">
    <source>
        <dbReference type="SAM" id="Phobius"/>
    </source>
</evidence>
<name>A0A9P4WDZ6_CURKU</name>
<protein>
    <submittedName>
        <fullName evidence="2">Uncharacterized protein</fullName>
    </submittedName>
</protein>
<dbReference type="EMBL" id="SWKU01000002">
    <property type="protein sequence ID" value="KAF3009534.1"/>
    <property type="molecule type" value="Genomic_DNA"/>
</dbReference>
<keyword evidence="1" id="KW-0472">Membrane</keyword>
<evidence type="ECO:0000313" key="3">
    <source>
        <dbReference type="Proteomes" id="UP000801428"/>
    </source>
</evidence>
<feature type="transmembrane region" description="Helical" evidence="1">
    <location>
        <begin position="43"/>
        <end position="61"/>
    </location>
</feature>
<organism evidence="2 3">
    <name type="scientific">Curvularia kusanoi</name>
    <name type="common">Cochliobolus kusanoi</name>
    <dbReference type="NCBI Taxonomy" id="90978"/>
    <lineage>
        <taxon>Eukaryota</taxon>
        <taxon>Fungi</taxon>
        <taxon>Dikarya</taxon>
        <taxon>Ascomycota</taxon>
        <taxon>Pezizomycotina</taxon>
        <taxon>Dothideomycetes</taxon>
        <taxon>Pleosporomycetidae</taxon>
        <taxon>Pleosporales</taxon>
        <taxon>Pleosporineae</taxon>
        <taxon>Pleosporaceae</taxon>
        <taxon>Curvularia</taxon>
    </lineage>
</organism>
<dbReference type="Proteomes" id="UP000801428">
    <property type="component" value="Unassembled WGS sequence"/>
</dbReference>
<evidence type="ECO:0000313" key="2">
    <source>
        <dbReference type="EMBL" id="KAF3009534.1"/>
    </source>
</evidence>
<sequence>MSTLNNTFGSASLIDLSPLIERIGGNGSAHVNLLKVKTTCADVLGLLFLRIVMVTGLVSSAPSFMSLCMYPQLNTFTFDIMSVSMSLMWYEMLNENTAEIPIVDMICAASVLMMKSSDMPL</sequence>
<reference evidence="2" key="1">
    <citation type="submission" date="2019-04" db="EMBL/GenBank/DDBJ databases">
        <title>Sequencing of skin fungus with MAO and IRED activity.</title>
        <authorList>
            <person name="Marsaioli A.J."/>
            <person name="Bonatto J.M.C."/>
            <person name="Reis Junior O."/>
        </authorList>
    </citation>
    <scope>NUCLEOTIDE SEQUENCE</scope>
    <source>
        <strain evidence="2">30M1</strain>
    </source>
</reference>
<comment type="caution">
    <text evidence="2">The sequence shown here is derived from an EMBL/GenBank/DDBJ whole genome shotgun (WGS) entry which is preliminary data.</text>
</comment>
<keyword evidence="1" id="KW-0812">Transmembrane</keyword>